<evidence type="ECO:0000256" key="1">
    <source>
        <dbReference type="ARBA" id="ARBA00023121"/>
    </source>
</evidence>
<keyword evidence="3" id="KW-1185">Reference proteome</keyword>
<evidence type="ECO:0000313" key="2">
    <source>
        <dbReference type="EMBL" id="TQL78376.1"/>
    </source>
</evidence>
<dbReference type="PROSITE" id="PS51482">
    <property type="entry name" value="DEGV"/>
    <property type="match status" value="1"/>
</dbReference>
<dbReference type="OrthoDB" id="9760324at2"/>
<comment type="caution">
    <text evidence="2">The sequence shown here is derived from an EMBL/GenBank/DDBJ whole genome shotgun (WGS) entry which is preliminary data.</text>
</comment>
<protein>
    <submittedName>
        <fullName evidence="2">DegV family protein with EDD domain</fullName>
    </submittedName>
</protein>
<reference evidence="2 3" key="1">
    <citation type="submission" date="2019-06" db="EMBL/GenBank/DDBJ databases">
        <title>Sequencing the genomes of 1000 actinobacteria strains.</title>
        <authorList>
            <person name="Klenk H.-P."/>
        </authorList>
    </citation>
    <scope>NUCLEOTIDE SEQUENCE [LARGE SCALE GENOMIC DNA]</scope>
    <source>
        <strain evidence="2 3">DSM 45928</strain>
    </source>
</reference>
<proteinExistence type="predicted"/>
<dbReference type="RefSeq" id="WP_142042725.1">
    <property type="nucleotide sequence ID" value="NZ_JBHTGS010000003.1"/>
</dbReference>
<gene>
    <name evidence="2" type="ORF">FB566_3962</name>
</gene>
<dbReference type="Pfam" id="PF02645">
    <property type="entry name" value="DegV"/>
    <property type="match status" value="1"/>
</dbReference>
<dbReference type="Gene3D" id="3.40.50.10170">
    <property type="match status" value="1"/>
</dbReference>
<dbReference type="InterPro" id="IPR050270">
    <property type="entry name" value="DegV_domain_contain"/>
</dbReference>
<accession>A0A543B0R1</accession>
<dbReference type="InParanoid" id="A0A543B0R1"/>
<keyword evidence="1" id="KW-0446">Lipid-binding</keyword>
<dbReference type="AlphaFoldDB" id="A0A543B0R1"/>
<dbReference type="PANTHER" id="PTHR33434">
    <property type="entry name" value="DEGV DOMAIN-CONTAINING PROTEIN DR_1986-RELATED"/>
    <property type="match status" value="1"/>
</dbReference>
<evidence type="ECO:0000313" key="3">
    <source>
        <dbReference type="Proteomes" id="UP000317043"/>
    </source>
</evidence>
<dbReference type="SUPFAM" id="SSF82549">
    <property type="entry name" value="DAK1/DegV-like"/>
    <property type="match status" value="1"/>
</dbReference>
<dbReference type="GO" id="GO:0008289">
    <property type="term" value="F:lipid binding"/>
    <property type="evidence" value="ECO:0007669"/>
    <property type="project" value="UniProtKB-KW"/>
</dbReference>
<dbReference type="PANTHER" id="PTHR33434:SF2">
    <property type="entry name" value="FATTY ACID-BINDING PROTEIN TM_1468"/>
    <property type="match status" value="1"/>
</dbReference>
<dbReference type="NCBIfam" id="TIGR00762">
    <property type="entry name" value="DegV"/>
    <property type="match status" value="1"/>
</dbReference>
<dbReference type="InterPro" id="IPR043168">
    <property type="entry name" value="DegV_C"/>
</dbReference>
<name>A0A543B0R1_9ACTN</name>
<dbReference type="Proteomes" id="UP000317043">
    <property type="component" value="Unassembled WGS sequence"/>
</dbReference>
<sequence length="283" mass="29986">MSVAVVTDSTACLPPDIASRYRVSVVPMPVTVNGISGREGVDVTSEDVQAALGERRVDVSTSRPAPAELARRYRQLLDTGSAAVVSIHLSGELSGTCDAARLAAAEFGDKVIVVDSRNTGMGLGFAVIEAAKAAKRGRGRGQVAMLARQTAEATRTFFYVDTLEFLRRGGRMGAAQALLGTALSVKPLLHVSEGKVEVREKVRTTTRALAKLEDLAVTAGREGSVDIALHHLGAPEAAQRLADRLAERFGRRLRHTYISEVGAVLAAHCGPGLLGVVVNRRLE</sequence>
<organism evidence="2 3">
    <name type="scientific">Stackebrandtia endophytica</name>
    <dbReference type="NCBI Taxonomy" id="1496996"/>
    <lineage>
        <taxon>Bacteria</taxon>
        <taxon>Bacillati</taxon>
        <taxon>Actinomycetota</taxon>
        <taxon>Actinomycetes</taxon>
        <taxon>Glycomycetales</taxon>
        <taxon>Glycomycetaceae</taxon>
        <taxon>Stackebrandtia</taxon>
    </lineage>
</organism>
<dbReference type="InterPro" id="IPR003797">
    <property type="entry name" value="DegV"/>
</dbReference>
<dbReference type="Gene3D" id="3.30.1180.10">
    <property type="match status" value="1"/>
</dbReference>
<dbReference type="EMBL" id="VFOW01000001">
    <property type="protein sequence ID" value="TQL78376.1"/>
    <property type="molecule type" value="Genomic_DNA"/>
</dbReference>